<evidence type="ECO:0000259" key="1">
    <source>
        <dbReference type="Pfam" id="PF00651"/>
    </source>
</evidence>
<dbReference type="Proteomes" id="UP001201163">
    <property type="component" value="Unassembled WGS sequence"/>
</dbReference>
<keyword evidence="3" id="KW-1185">Reference proteome</keyword>
<dbReference type="InterPro" id="IPR000210">
    <property type="entry name" value="BTB/POZ_dom"/>
</dbReference>
<evidence type="ECO:0000313" key="3">
    <source>
        <dbReference type="Proteomes" id="UP001201163"/>
    </source>
</evidence>
<feature type="domain" description="BTB" evidence="1">
    <location>
        <begin position="27"/>
        <end position="135"/>
    </location>
</feature>
<organism evidence="2 3">
    <name type="scientific">Lactarius akahatsu</name>
    <dbReference type="NCBI Taxonomy" id="416441"/>
    <lineage>
        <taxon>Eukaryota</taxon>
        <taxon>Fungi</taxon>
        <taxon>Dikarya</taxon>
        <taxon>Basidiomycota</taxon>
        <taxon>Agaricomycotina</taxon>
        <taxon>Agaricomycetes</taxon>
        <taxon>Russulales</taxon>
        <taxon>Russulaceae</taxon>
        <taxon>Lactarius</taxon>
    </lineage>
</organism>
<dbReference type="AlphaFoldDB" id="A0AAD4L3E8"/>
<dbReference type="InterPro" id="IPR011333">
    <property type="entry name" value="SKP1/BTB/POZ_sf"/>
</dbReference>
<reference evidence="2" key="1">
    <citation type="submission" date="2022-01" db="EMBL/GenBank/DDBJ databases">
        <title>Comparative genomics reveals a dynamic genome evolution in the ectomycorrhizal milk-cap (Lactarius) mushrooms.</title>
        <authorList>
            <consortium name="DOE Joint Genome Institute"/>
            <person name="Lebreton A."/>
            <person name="Tang N."/>
            <person name="Kuo A."/>
            <person name="LaButti K."/>
            <person name="Drula E."/>
            <person name="Barry K."/>
            <person name="Clum A."/>
            <person name="Lipzen A."/>
            <person name="Mousain D."/>
            <person name="Ng V."/>
            <person name="Wang R."/>
            <person name="Wang X."/>
            <person name="Dai Y."/>
            <person name="Henrissat B."/>
            <person name="Grigoriev I.V."/>
            <person name="Guerin-Laguette A."/>
            <person name="Yu F."/>
            <person name="Martin F.M."/>
        </authorList>
    </citation>
    <scope>NUCLEOTIDE SEQUENCE</scope>
    <source>
        <strain evidence="2">QP</strain>
    </source>
</reference>
<proteinExistence type="predicted"/>
<sequence length="216" mass="24279">MPKVVPKNPAPNVVVLNETFRFDYPGSDIILRSCDSHKFRVPKLYIVNSSPVPQELLGTVSNTSGVSDADGKEQEHFPVVELSESGVILHSLLTFVFPVVPVLPSTTGRIMELLSVAQKYQMDSVMAHIRGAISQQDPPFILPNTALRLHVYFLTQKYELHQEALLAARSTLPFKSRCLSMTIEDLEDKIGFMPGVYLRELWKYHERVRDNVGSSL</sequence>
<protein>
    <recommendedName>
        <fullName evidence="1">BTB domain-containing protein</fullName>
    </recommendedName>
</protein>
<accession>A0AAD4L3E8</accession>
<dbReference type="EMBL" id="JAKELL010000260">
    <property type="protein sequence ID" value="KAH8977944.1"/>
    <property type="molecule type" value="Genomic_DNA"/>
</dbReference>
<comment type="caution">
    <text evidence="2">The sequence shown here is derived from an EMBL/GenBank/DDBJ whole genome shotgun (WGS) entry which is preliminary data.</text>
</comment>
<dbReference type="Gene3D" id="3.30.710.10">
    <property type="entry name" value="Potassium Channel Kv1.1, Chain A"/>
    <property type="match status" value="1"/>
</dbReference>
<dbReference type="Pfam" id="PF00651">
    <property type="entry name" value="BTB"/>
    <property type="match status" value="1"/>
</dbReference>
<gene>
    <name evidence="2" type="ORF">EDB92DRAFT_1957179</name>
</gene>
<name>A0AAD4L3E8_9AGAM</name>
<evidence type="ECO:0000313" key="2">
    <source>
        <dbReference type="EMBL" id="KAH8977944.1"/>
    </source>
</evidence>